<dbReference type="EMBL" id="BAAAJK010000001">
    <property type="protein sequence ID" value="GAA1379441.1"/>
    <property type="molecule type" value="Genomic_DNA"/>
</dbReference>
<dbReference type="SMART" id="SM00098">
    <property type="entry name" value="alkPPc"/>
    <property type="match status" value="1"/>
</dbReference>
<keyword evidence="1" id="KW-0597">Phosphoprotein</keyword>
<dbReference type="PRINTS" id="PR00113">
    <property type="entry name" value="ALKPHPHTASE"/>
</dbReference>
<dbReference type="Gene3D" id="3.40.720.10">
    <property type="entry name" value="Alkaline Phosphatase, subunit A"/>
    <property type="match status" value="1"/>
</dbReference>
<dbReference type="SUPFAM" id="SSF53649">
    <property type="entry name" value="Alkaline phosphatase-like"/>
    <property type="match status" value="1"/>
</dbReference>
<evidence type="ECO:0000256" key="1">
    <source>
        <dbReference type="ARBA" id="ARBA00022553"/>
    </source>
</evidence>
<feature type="chain" id="PRO_5045114790" evidence="3">
    <location>
        <begin position="37"/>
        <end position="404"/>
    </location>
</feature>
<evidence type="ECO:0000256" key="3">
    <source>
        <dbReference type="SAM" id="SignalP"/>
    </source>
</evidence>
<keyword evidence="3" id="KW-0732">Signal</keyword>
<dbReference type="InterPro" id="IPR017850">
    <property type="entry name" value="Alkaline_phosphatase_core_sf"/>
</dbReference>
<dbReference type="RefSeq" id="WP_344017603.1">
    <property type="nucleotide sequence ID" value="NZ_BAAAJK010000001.1"/>
</dbReference>
<evidence type="ECO:0000256" key="2">
    <source>
        <dbReference type="RuleBase" id="RU003946"/>
    </source>
</evidence>
<comment type="caution">
    <text evidence="4">The sequence shown here is derived from an EMBL/GenBank/DDBJ whole genome shotgun (WGS) entry which is preliminary data.</text>
</comment>
<feature type="signal peptide" evidence="3">
    <location>
        <begin position="1"/>
        <end position="36"/>
    </location>
</feature>
<dbReference type="Proteomes" id="UP001501414">
    <property type="component" value="Unassembled WGS sequence"/>
</dbReference>
<keyword evidence="5" id="KW-1185">Reference proteome</keyword>
<sequence length="404" mass="41733">MIRTTSGRRAGRAAVALAGAALLALPAGCAAASATAAGGPAAKNVILVIGDGMSDTQILASRYLDRGRDEPLAMETVPHRARAATFSADDLVTDSAAAASSMGSGTLVENGSLNVTPEGASTLDETLGVLAKQAGKGVGLISTRDIANATPAGFASSVPDRDLQSEIAGQYLDNGIDVLLGGGESFFLPAGTAGDHCAADETDRTDGRDLFADYAAAGYTVARDRDQLLAADGDRLLGVFECTDMNYDRERTPVEPTIAEMTDAALATLSRDDDGFFLMVEGGMIDPAAEDNDGANAMGDTIALDRAVERVLEFAQGRDDTLVVVTADHEAGGMALVFEERAEETFTAADGRPIRIAWATNPGHTGAPVPVRATGPGSERFDGFVGTEHLRDLYGVLRTAQHGG</sequence>
<name>A0ABN1XHE5_9PSEU</name>
<dbReference type="PANTHER" id="PTHR11596:SF5">
    <property type="entry name" value="ALKALINE PHOSPHATASE"/>
    <property type="match status" value="1"/>
</dbReference>
<organism evidence="4 5">
    <name type="scientific">Pseudonocardia kongjuensis</name>
    <dbReference type="NCBI Taxonomy" id="102227"/>
    <lineage>
        <taxon>Bacteria</taxon>
        <taxon>Bacillati</taxon>
        <taxon>Actinomycetota</taxon>
        <taxon>Actinomycetes</taxon>
        <taxon>Pseudonocardiales</taxon>
        <taxon>Pseudonocardiaceae</taxon>
        <taxon>Pseudonocardia</taxon>
    </lineage>
</organism>
<dbReference type="PANTHER" id="PTHR11596">
    <property type="entry name" value="ALKALINE PHOSPHATASE"/>
    <property type="match status" value="1"/>
</dbReference>
<proteinExistence type="inferred from homology"/>
<accession>A0ABN1XHE5</accession>
<protein>
    <submittedName>
        <fullName evidence="4">Alkaline phosphatase</fullName>
    </submittedName>
</protein>
<dbReference type="Pfam" id="PF00245">
    <property type="entry name" value="Alk_phosphatase"/>
    <property type="match status" value="1"/>
</dbReference>
<comment type="similarity">
    <text evidence="2">Belongs to the alkaline phosphatase family.</text>
</comment>
<dbReference type="InterPro" id="IPR001952">
    <property type="entry name" value="Alkaline_phosphatase"/>
</dbReference>
<evidence type="ECO:0000313" key="5">
    <source>
        <dbReference type="Proteomes" id="UP001501414"/>
    </source>
</evidence>
<gene>
    <name evidence="4" type="ORF">GCM10009613_02080</name>
</gene>
<evidence type="ECO:0000313" key="4">
    <source>
        <dbReference type="EMBL" id="GAA1379441.1"/>
    </source>
</evidence>
<dbReference type="CDD" id="cd16012">
    <property type="entry name" value="ALP"/>
    <property type="match status" value="1"/>
</dbReference>
<reference evidence="4 5" key="1">
    <citation type="journal article" date="2019" name="Int. J. Syst. Evol. Microbiol.">
        <title>The Global Catalogue of Microorganisms (GCM) 10K type strain sequencing project: providing services to taxonomists for standard genome sequencing and annotation.</title>
        <authorList>
            <consortium name="The Broad Institute Genomics Platform"/>
            <consortium name="The Broad Institute Genome Sequencing Center for Infectious Disease"/>
            <person name="Wu L."/>
            <person name="Ma J."/>
        </authorList>
    </citation>
    <scope>NUCLEOTIDE SEQUENCE [LARGE SCALE GENOMIC DNA]</scope>
    <source>
        <strain evidence="4 5">JCM 11896</strain>
    </source>
</reference>